<dbReference type="Pfam" id="PF01458">
    <property type="entry name" value="SUFBD_core"/>
    <property type="match status" value="1"/>
</dbReference>
<dbReference type="InterPro" id="IPR055346">
    <property type="entry name" value="Fe-S_cluster_assembly_SufBD"/>
</dbReference>
<evidence type="ECO:0000313" key="4">
    <source>
        <dbReference type="EMBL" id="SHH29876.1"/>
    </source>
</evidence>
<dbReference type="InterPro" id="IPR045595">
    <property type="entry name" value="SufBD_N"/>
</dbReference>
<evidence type="ECO:0000313" key="5">
    <source>
        <dbReference type="Proteomes" id="UP000199758"/>
    </source>
</evidence>
<dbReference type="AlphaFoldDB" id="A0A1M5RUH2"/>
<dbReference type="Proteomes" id="UP000199758">
    <property type="component" value="Unassembled WGS sequence"/>
</dbReference>
<dbReference type="STRING" id="490188.SAMN04488068_3210"/>
<dbReference type="RefSeq" id="WP_072899242.1">
    <property type="nucleotide sequence ID" value="NZ_FQWZ01000008.1"/>
</dbReference>
<dbReference type="GO" id="GO:0016226">
    <property type="term" value="P:iron-sulfur cluster assembly"/>
    <property type="evidence" value="ECO:0007669"/>
    <property type="project" value="InterPro"/>
</dbReference>
<feature type="domain" description="SUF system FeS cluster assembly SufBD N-terminal" evidence="3">
    <location>
        <begin position="13"/>
        <end position="58"/>
    </location>
</feature>
<evidence type="ECO:0000256" key="1">
    <source>
        <dbReference type="ARBA" id="ARBA00043967"/>
    </source>
</evidence>
<gene>
    <name evidence="4" type="ORF">SAMN04488068_3210</name>
</gene>
<dbReference type="InterPro" id="IPR000825">
    <property type="entry name" value="SUF_FeS_clus_asmbl_SufBD_core"/>
</dbReference>
<sequence>MSASLAYLQVWQQLPEALRAQRDAVWRHFEQHGFPRVSEEDWRYTDLSALNDADYAADASVSITTPAALAGWQRLVFCNGERIEGAVQAPQATLADDGITALNAALCRDGLNLHVGRGQQSAPLHLLTLDSGRTMSHLRHRVVLEAGSEATLLIDTRGDDSATLTTSVLEVEIGANAHLRLLRIQDIGTSATDLSRTQIRVARDARVEYVGLDLGGALVRHDLNVQLAEPGAQAQVHGVFAPSGRSHVDTHTRILHQAPHTTSREIYRGLVGGRAHAVFNGRIVVEKAAQKTDSEQNLASLLLSPGAEINAKPELEIYADDVKCAHGATCGQLDDMAIYYLRSRGLDADTARNLLLFAFAHDVLAHVIDDAARQEMERRLASRLPGSAAYEGLMEGLIA</sequence>
<dbReference type="PANTHER" id="PTHR43575:SF1">
    <property type="entry name" value="PROTEIN ABCI7, CHLOROPLASTIC"/>
    <property type="match status" value="1"/>
</dbReference>
<comment type="similarity">
    <text evidence="1">Belongs to the iron-sulfur cluster assembly SufBD family.</text>
</comment>
<reference evidence="4 5" key="1">
    <citation type="submission" date="2016-11" db="EMBL/GenBank/DDBJ databases">
        <authorList>
            <person name="Jaros S."/>
            <person name="Januszkiewicz K."/>
            <person name="Wedrychowicz H."/>
        </authorList>
    </citation>
    <scope>NUCLEOTIDE SEQUENCE [LARGE SCALE GENOMIC DNA]</scope>
    <source>
        <strain evidence="4 5">CGMCC 1.7049</strain>
    </source>
</reference>
<evidence type="ECO:0000259" key="2">
    <source>
        <dbReference type="Pfam" id="PF01458"/>
    </source>
</evidence>
<dbReference type="SUPFAM" id="SSF101960">
    <property type="entry name" value="Stabilizer of iron transporter SufD"/>
    <property type="match status" value="1"/>
</dbReference>
<proteinExistence type="inferred from homology"/>
<dbReference type="Pfam" id="PF19295">
    <property type="entry name" value="SufBD_N"/>
    <property type="match status" value="1"/>
</dbReference>
<dbReference type="InterPro" id="IPR011542">
    <property type="entry name" value="SUF_FeS_clus_asmbl_SufD"/>
</dbReference>
<dbReference type="NCBIfam" id="TIGR01981">
    <property type="entry name" value="sufD"/>
    <property type="match status" value="1"/>
</dbReference>
<keyword evidence="5" id="KW-1185">Reference proteome</keyword>
<dbReference type="InterPro" id="IPR037284">
    <property type="entry name" value="SUF_FeS_clus_asmbl_SufBD_sf"/>
</dbReference>
<accession>A0A1M5RUH2</accession>
<evidence type="ECO:0000259" key="3">
    <source>
        <dbReference type="Pfam" id="PF19295"/>
    </source>
</evidence>
<feature type="domain" description="SUF system FeS cluster assembly SufBD core" evidence="2">
    <location>
        <begin position="131"/>
        <end position="359"/>
    </location>
</feature>
<dbReference type="OrthoDB" id="9768262at2"/>
<organism evidence="4 5">
    <name type="scientific">Hydrocarboniphaga daqingensis</name>
    <dbReference type="NCBI Taxonomy" id="490188"/>
    <lineage>
        <taxon>Bacteria</taxon>
        <taxon>Pseudomonadati</taxon>
        <taxon>Pseudomonadota</taxon>
        <taxon>Gammaproteobacteria</taxon>
        <taxon>Nevskiales</taxon>
        <taxon>Nevskiaceae</taxon>
        <taxon>Hydrocarboniphaga</taxon>
    </lineage>
</organism>
<protein>
    <submittedName>
        <fullName evidence="4">Fe-S cluster assembly protein SufD</fullName>
    </submittedName>
</protein>
<dbReference type="PANTHER" id="PTHR43575">
    <property type="entry name" value="PROTEIN ABCI7, CHLOROPLASTIC"/>
    <property type="match status" value="1"/>
</dbReference>
<dbReference type="EMBL" id="FQWZ01000008">
    <property type="protein sequence ID" value="SHH29876.1"/>
    <property type="molecule type" value="Genomic_DNA"/>
</dbReference>
<name>A0A1M5RUH2_9GAMM</name>